<evidence type="ECO:0000313" key="1">
    <source>
        <dbReference type="EMBL" id="KAJ8910447.1"/>
    </source>
</evidence>
<name>A0AAV8V8V4_9CUCU</name>
<protein>
    <submittedName>
        <fullName evidence="1">Uncharacterized protein</fullName>
    </submittedName>
</protein>
<dbReference type="EMBL" id="JANEYG010000293">
    <property type="protein sequence ID" value="KAJ8910447.1"/>
    <property type="molecule type" value="Genomic_DNA"/>
</dbReference>
<dbReference type="AlphaFoldDB" id="A0AAV8V8V4"/>
<evidence type="ECO:0000313" key="2">
    <source>
        <dbReference type="Proteomes" id="UP001159042"/>
    </source>
</evidence>
<dbReference type="InterPro" id="IPR044925">
    <property type="entry name" value="His-Me_finger_sf"/>
</dbReference>
<dbReference type="PANTHER" id="PTHR31511">
    <property type="entry name" value="PROTEIN CBG23764"/>
    <property type="match status" value="1"/>
</dbReference>
<sequence>MSTLNPYYVLYTYSFAITSSVHSTTRFIYASTEERIAQVFIKWLSNVYQMVGTRRKRHLPQILCRHCSHVTINDEEIIRHRTATECFICGEPFQTPSTVMAAAAEKSKVKVHDHDHILGNYRGPAHMSCNVNYKIPNHIPVFIHNGSRYDFHLLVHQLAEQLKTLDAIAQNKEQYISYLQKF</sequence>
<organism evidence="1 2">
    <name type="scientific">Exocentrus adspersus</name>
    <dbReference type="NCBI Taxonomy" id="1586481"/>
    <lineage>
        <taxon>Eukaryota</taxon>
        <taxon>Metazoa</taxon>
        <taxon>Ecdysozoa</taxon>
        <taxon>Arthropoda</taxon>
        <taxon>Hexapoda</taxon>
        <taxon>Insecta</taxon>
        <taxon>Pterygota</taxon>
        <taxon>Neoptera</taxon>
        <taxon>Endopterygota</taxon>
        <taxon>Coleoptera</taxon>
        <taxon>Polyphaga</taxon>
        <taxon>Cucujiformia</taxon>
        <taxon>Chrysomeloidea</taxon>
        <taxon>Cerambycidae</taxon>
        <taxon>Lamiinae</taxon>
        <taxon>Acanthocinini</taxon>
        <taxon>Exocentrus</taxon>
    </lineage>
</organism>
<keyword evidence="2" id="KW-1185">Reference proteome</keyword>
<dbReference type="Gene3D" id="3.40.1800.10">
    <property type="entry name" value="His-Me finger endonucleases"/>
    <property type="match status" value="1"/>
</dbReference>
<dbReference type="PANTHER" id="PTHR31511:SF12">
    <property type="entry name" value="RHO TERMINATION FACTOR N-TERMINAL DOMAIN-CONTAINING PROTEIN"/>
    <property type="match status" value="1"/>
</dbReference>
<accession>A0AAV8V8V4</accession>
<dbReference type="Proteomes" id="UP001159042">
    <property type="component" value="Unassembled WGS sequence"/>
</dbReference>
<proteinExistence type="predicted"/>
<reference evidence="1 2" key="1">
    <citation type="journal article" date="2023" name="Insect Mol. Biol.">
        <title>Genome sequencing provides insights into the evolution of gene families encoding plant cell wall-degrading enzymes in longhorned beetles.</title>
        <authorList>
            <person name="Shin N.R."/>
            <person name="Okamura Y."/>
            <person name="Kirsch R."/>
            <person name="Pauchet Y."/>
        </authorList>
    </citation>
    <scope>NUCLEOTIDE SEQUENCE [LARGE SCALE GENOMIC DNA]</scope>
    <source>
        <strain evidence="1">EAD_L_NR</strain>
    </source>
</reference>
<dbReference type="SUPFAM" id="SSF54060">
    <property type="entry name" value="His-Me finger endonucleases"/>
    <property type="match status" value="1"/>
</dbReference>
<dbReference type="InterPro" id="IPR038563">
    <property type="entry name" value="Endonuclease_7_sf"/>
</dbReference>
<comment type="caution">
    <text evidence="1">The sequence shown here is derived from an EMBL/GenBank/DDBJ whole genome shotgun (WGS) entry which is preliminary data.</text>
</comment>
<gene>
    <name evidence="1" type="ORF">NQ315_017045</name>
</gene>